<evidence type="ECO:0000313" key="4">
    <source>
        <dbReference type="EMBL" id="BAD80320.1"/>
    </source>
</evidence>
<gene>
    <name evidence="4" type="primary">ppx</name>
    <name evidence="4" type="ordered locus">syc2130_c</name>
</gene>
<dbReference type="Pfam" id="PF02541">
    <property type="entry name" value="Ppx-GppA"/>
    <property type="match status" value="1"/>
</dbReference>
<reference evidence="4 5" key="1">
    <citation type="journal article" date="2007" name="Photosyn. Res.">
        <title>Complete nucleotide sequence of the freshwater unicellular cyanobacterium Synechococcus elongatus PCC 6301 chromosome: gene content and organization.</title>
        <authorList>
            <person name="Sugita C."/>
            <person name="Ogata K."/>
            <person name="Shikata M."/>
            <person name="Jikuya H."/>
            <person name="Takano J."/>
            <person name="Furumichi M."/>
            <person name="Kanehisa M."/>
            <person name="Omata T."/>
            <person name="Sugiura M."/>
            <person name="Sugita M."/>
        </authorList>
    </citation>
    <scope>NUCLEOTIDE SEQUENCE [LARGE SCALE GENOMIC DNA]</scope>
    <source>
        <strain evidence="5">ATCC 27144 / PCC 6301 / SAUG 1402/1</strain>
    </source>
</reference>
<feature type="domain" description="Ppx/GppA phosphatase C-terminal" evidence="3">
    <location>
        <begin position="363"/>
        <end position="541"/>
    </location>
</feature>
<dbReference type="AlphaFoldDB" id="A0A0H3KBU7"/>
<accession>A0A0H3KBU7</accession>
<dbReference type="PANTHER" id="PTHR30005">
    <property type="entry name" value="EXOPOLYPHOSPHATASE"/>
    <property type="match status" value="1"/>
</dbReference>
<dbReference type="SUPFAM" id="SSF53067">
    <property type="entry name" value="Actin-like ATPase domain"/>
    <property type="match status" value="2"/>
</dbReference>
<dbReference type="FunFam" id="1.10.3210.10:FF:000025">
    <property type="entry name" value="Exopolyphosphatase"/>
    <property type="match status" value="1"/>
</dbReference>
<dbReference type="InterPro" id="IPR003695">
    <property type="entry name" value="Ppx_GppA_N"/>
</dbReference>
<comment type="similarity">
    <text evidence="1">Belongs to the GppA/Ppx family.</text>
</comment>
<dbReference type="SUPFAM" id="SSF109604">
    <property type="entry name" value="HD-domain/PDEase-like"/>
    <property type="match status" value="1"/>
</dbReference>
<dbReference type="InterPro" id="IPR003607">
    <property type="entry name" value="HD/PDEase_dom"/>
</dbReference>
<sequence>MRPPLHGRLGLAWNPAPMSTEIAPHARPALPSELGPEPILAAIDVGTNSIHMVVVQIRPDLPAFDIVGTEKATVRLGDRDPATGELTEAAMERALQALQRCRAIAAARGATQIVAVATSAVREAPNGRQFLERVIHEVGLEVDLISGPEEARRIYLGVLSGMDFQQRHHAIIDIGGGSTELILGAGQEPLCLTSTKVGAVRLTQEFIHTDPISPSEYTVLQAYVRGMVERAVDEVKAALPPNTPLRLIGTSGTIQALAALHAHQSQGSLPTTFNGYSLALGDLQQLVQQLRRMPFAERQTLPELSERRAEIIVAGAIVLQETMQLLGCDRVTICERALREGLIVDWMLSHGLIEDKLRYQGSVRQRSVYNQARKFRVDVSHGEQVAQLALSLFDQLRGQLHQWGESERELLWAAAILHNCGHHIDHSSHHKHSYYLIRHGGLLGYNETEIELIANLARYHRKSLPKKKHENFRTLPTKEQRRLVEQLSAILRAAVALDRRQVGAIASLHCRYLAPQRQLLLQLHPARTSEDCALELWSFDYNRHALEAAFAINVAAELVPQPLSAV</sequence>
<protein>
    <submittedName>
        <fullName evidence="4">Exopolyphosphatase</fullName>
    </submittedName>
</protein>
<dbReference type="Pfam" id="PF21447">
    <property type="entry name" value="Ppx-GppA_III"/>
    <property type="match status" value="1"/>
</dbReference>
<dbReference type="KEGG" id="syc:syc2130_c"/>
<evidence type="ECO:0000259" key="3">
    <source>
        <dbReference type="Pfam" id="PF21447"/>
    </source>
</evidence>
<name>A0A0H3KBU7_SYNP6</name>
<dbReference type="EMBL" id="AP008231">
    <property type="protein sequence ID" value="BAD80320.1"/>
    <property type="molecule type" value="Genomic_DNA"/>
</dbReference>
<dbReference type="InterPro" id="IPR048950">
    <property type="entry name" value="Ppx_GppA_C"/>
</dbReference>
<evidence type="ECO:0000256" key="1">
    <source>
        <dbReference type="ARBA" id="ARBA00007125"/>
    </source>
</evidence>
<evidence type="ECO:0000313" key="5">
    <source>
        <dbReference type="Proteomes" id="UP000001175"/>
    </source>
</evidence>
<dbReference type="CDD" id="cd24006">
    <property type="entry name" value="ASKHA_NBD_PPX_GppA"/>
    <property type="match status" value="1"/>
</dbReference>
<dbReference type="Gene3D" id="3.30.420.40">
    <property type="match status" value="1"/>
</dbReference>
<evidence type="ECO:0000259" key="2">
    <source>
        <dbReference type="Pfam" id="PF02541"/>
    </source>
</evidence>
<dbReference type="GO" id="GO:0016462">
    <property type="term" value="F:pyrophosphatase activity"/>
    <property type="evidence" value="ECO:0007669"/>
    <property type="project" value="TreeGrafter"/>
</dbReference>
<organism evidence="4 5">
    <name type="scientific">Synechococcus sp. (strain ATCC 27144 / PCC 6301 / SAUG 1402/1)</name>
    <name type="common">Anacystis nidulans</name>
    <dbReference type="NCBI Taxonomy" id="269084"/>
    <lineage>
        <taxon>Bacteria</taxon>
        <taxon>Bacillati</taxon>
        <taxon>Cyanobacteriota</taxon>
        <taxon>Cyanophyceae</taxon>
        <taxon>Synechococcales</taxon>
        <taxon>Synechococcaceae</taxon>
        <taxon>Synechococcus</taxon>
    </lineage>
</organism>
<dbReference type="Gene3D" id="3.30.420.150">
    <property type="entry name" value="Exopolyphosphatase. Domain 2"/>
    <property type="match status" value="1"/>
</dbReference>
<feature type="domain" description="Ppx/GppA phosphatase N-terminal" evidence="2">
    <location>
        <begin position="53"/>
        <end position="350"/>
    </location>
</feature>
<dbReference type="InterPro" id="IPR050273">
    <property type="entry name" value="GppA/Ppx_hydrolase"/>
</dbReference>
<proteinExistence type="inferred from homology"/>
<dbReference type="CDD" id="cd00077">
    <property type="entry name" value="HDc"/>
    <property type="match status" value="1"/>
</dbReference>
<dbReference type="InterPro" id="IPR043129">
    <property type="entry name" value="ATPase_NBD"/>
</dbReference>
<dbReference type="Proteomes" id="UP000001175">
    <property type="component" value="Chromosome"/>
</dbReference>
<dbReference type="eggNOG" id="COG0248">
    <property type="taxonomic scope" value="Bacteria"/>
</dbReference>
<dbReference type="Gene3D" id="1.10.3210.10">
    <property type="entry name" value="Hypothetical protein af1432"/>
    <property type="match status" value="1"/>
</dbReference>
<dbReference type="PANTHER" id="PTHR30005:SF0">
    <property type="entry name" value="RETROGRADE REGULATION PROTEIN 2"/>
    <property type="match status" value="1"/>
</dbReference>